<evidence type="ECO:0000313" key="1">
    <source>
        <dbReference type="EMBL" id="AXH74523.1"/>
    </source>
</evidence>
<keyword evidence="2" id="KW-1185">Reference proteome</keyword>
<accession>A0A345MT23</accession>
<evidence type="ECO:0000313" key="2">
    <source>
        <dbReference type="Proteomes" id="UP000257554"/>
    </source>
</evidence>
<name>A0A345MT23_9CAUD</name>
<organism evidence="1 2">
    <name type="scientific">crAssphage sp. isolate ctbg_1</name>
    <dbReference type="NCBI Taxonomy" id="2989854"/>
    <lineage>
        <taxon>Viruses</taxon>
        <taxon>Duplodnaviria</taxon>
        <taxon>Heunggongvirae</taxon>
        <taxon>Uroviricota</taxon>
        <taxon>Caudoviricetes</taxon>
        <taxon>Crassvirales</taxon>
        <taxon>Intestiviridae</taxon>
        <taxon>Crudevirinae</taxon>
        <taxon>Whopevirus</taxon>
        <taxon>Whopevirus animalis</taxon>
    </lineage>
</organism>
<dbReference type="EMBL" id="MH616963">
    <property type="protein sequence ID" value="AXH74523.1"/>
    <property type="molecule type" value="Genomic_DNA"/>
</dbReference>
<dbReference type="Proteomes" id="UP000257554">
    <property type="component" value="Segment"/>
</dbReference>
<reference evidence="1 2" key="1">
    <citation type="submission" date="2018-07" db="EMBL/GenBank/DDBJ databases">
        <title>Uncovering a Universe of Circular DNA Viruses in Animal Metagenomes.</title>
        <authorList>
            <person name="Tisza M."/>
            <person name="Buck C."/>
            <person name="Pastrana D."/>
            <person name="Welch N."/>
            <person name="Peretti A."/>
        </authorList>
    </citation>
    <scope>NUCLEOTIDE SEQUENCE [LARGE SCALE GENOMIC DNA]</scope>
    <source>
        <strain evidence="1">Ctbg_1</strain>
    </source>
</reference>
<sequence>MTIIYGVEIAQYVIEEWIDNEKYEHICRDIESANKFYNWLLEDSDRYCDKHYQIILYNSQTRAKLREFDNATDSIKSLQFKD</sequence>
<proteinExistence type="predicted"/>
<protein>
    <submittedName>
        <fullName evidence="1">Cobaltochelatase</fullName>
    </submittedName>
</protein>
<dbReference type="GeneID" id="76971894"/>
<dbReference type="RefSeq" id="YP_010097680.1">
    <property type="nucleotide sequence ID" value="NC_055760.1"/>
</dbReference>